<evidence type="ECO:0000256" key="2">
    <source>
        <dbReference type="ARBA" id="ARBA00022801"/>
    </source>
</evidence>
<keyword evidence="3" id="KW-0464">Manganese</keyword>
<dbReference type="SUPFAM" id="SSF53613">
    <property type="entry name" value="Ribokinase-like"/>
    <property type="match status" value="1"/>
</dbReference>
<proteinExistence type="inferred from homology"/>
<dbReference type="PANTHER" id="PTHR42909">
    <property type="entry name" value="ZGC:136858"/>
    <property type="match status" value="1"/>
</dbReference>
<keyword evidence="5" id="KW-0326">Glycosidase</keyword>
<reference evidence="6 7" key="1">
    <citation type="submission" date="2019-09" db="EMBL/GenBank/DDBJ databases">
        <authorList>
            <person name="Brejova B."/>
        </authorList>
    </citation>
    <scope>NUCLEOTIDE SEQUENCE [LARGE SCALE GENOMIC DNA]</scope>
</reference>
<dbReference type="GO" id="GO:0005737">
    <property type="term" value="C:cytoplasm"/>
    <property type="evidence" value="ECO:0007669"/>
    <property type="project" value="TreeGrafter"/>
</dbReference>
<evidence type="ECO:0008006" key="8">
    <source>
        <dbReference type="Google" id="ProtNLM"/>
    </source>
</evidence>
<dbReference type="PANTHER" id="PTHR42909:SF1">
    <property type="entry name" value="CARBOHYDRATE KINASE PFKB DOMAIN-CONTAINING PROTEIN"/>
    <property type="match status" value="1"/>
</dbReference>
<evidence type="ECO:0000313" key="6">
    <source>
        <dbReference type="EMBL" id="VVT57403.1"/>
    </source>
</evidence>
<evidence type="ECO:0000256" key="1">
    <source>
        <dbReference type="ARBA" id="ARBA00022723"/>
    </source>
</evidence>
<keyword evidence="7" id="KW-1185">Reference proteome</keyword>
<sequence length="752" mass="82565">MLTLSKRIFLDGRSLLKKRYISIKISEEIRQSLLEKKPIVALESTVITHGLKYPENLHFALEVEHTVRKNGAIPATIAFINGQPVVGASKSDITVLSEMSKFENDKKPVKVSRRDIPYVMSKKLMGGTTIASTMIFAHKVGIDVFATGGLGGVHRGVEFTMDISADLDELSKTPVGVICSGPKSILDIPRTIEYLETKGVYVSTLGPKGTNVPGFFTSDSGVSSPYNFETPREVAEIIYNIKELNLSSGSVFCVPAPEEIALPKQYIDEIISEALIKAEHNNIVGKHITPFLLGQILQKTGGKSLETNVAFLLNNAAFAASVSRELSVMQIEKGRTLNQPSNIYLSLGNNKTAKKFECIIVGGLAIDTTCTFNQNTGLKPTSIPGTIKKTLGGVAYNVTKASLLRGKKLSVNSKIITSIGKSELNEISDKIDTEFSENYNLPFDKTGLYLSSKHPSGNYVAMHDSSGELLVACSDMKIFEDIKKDFIEENIKSSKPKCVLFDGNIGHDQMDAVIKSSRECNSILGFEPTSIFKARAIAKVPFNLHSKLLKDVIPNNSIDFAFPNFYELTSLHEELSKNEYFDVNKWFPVIDSLSLGDTFRSKIQNLAKISPQIQAELNDGIVLKAIQILPYIPNLFVKLGSKGLLLFQLIYAPDKIDSLKKTSGTSEVVEVYQYSKNLALVIQYFPSQRSNNVVSVTGAGDTLCGFLLAELAADKTWLYDNSKKIPIIEKALLAAKLSVETDDSVSFKILEI</sequence>
<dbReference type="InterPro" id="IPR022830">
    <property type="entry name" value="Indigdn_synthA-like"/>
</dbReference>
<dbReference type="EMBL" id="CABVLU010000005">
    <property type="protein sequence ID" value="VVT57403.1"/>
    <property type="molecule type" value="Genomic_DNA"/>
</dbReference>
<dbReference type="AlphaFoldDB" id="A0A5E8C174"/>
<dbReference type="InterPro" id="IPR007342">
    <property type="entry name" value="PsuG"/>
</dbReference>
<keyword evidence="1" id="KW-0479">Metal-binding</keyword>
<gene>
    <name evidence="6" type="ORF">SAPINGB_P005678</name>
</gene>
<dbReference type="RefSeq" id="XP_031856283.1">
    <property type="nucleotide sequence ID" value="XM_032000392.1"/>
</dbReference>
<dbReference type="GO" id="GO:0016798">
    <property type="term" value="F:hydrolase activity, acting on glycosyl bonds"/>
    <property type="evidence" value="ECO:0007669"/>
    <property type="project" value="UniProtKB-KW"/>
</dbReference>
<evidence type="ECO:0000313" key="7">
    <source>
        <dbReference type="Proteomes" id="UP000398389"/>
    </source>
</evidence>
<dbReference type="GO" id="GO:0004730">
    <property type="term" value="F:pseudouridylate synthase activity"/>
    <property type="evidence" value="ECO:0007669"/>
    <property type="project" value="InterPro"/>
</dbReference>
<dbReference type="GeneID" id="43584492"/>
<evidence type="ECO:0000256" key="4">
    <source>
        <dbReference type="ARBA" id="ARBA00023239"/>
    </source>
</evidence>
<dbReference type="GO" id="GO:0046872">
    <property type="term" value="F:metal ion binding"/>
    <property type="evidence" value="ECO:0007669"/>
    <property type="project" value="UniProtKB-KW"/>
</dbReference>
<protein>
    <recommendedName>
        <fullName evidence="8">Carbohydrate kinase PfkB domain-containing protein</fullName>
    </recommendedName>
</protein>
<dbReference type="InterPro" id="IPR029056">
    <property type="entry name" value="Ribokinase-like"/>
</dbReference>
<keyword evidence="4" id="KW-0456">Lyase</keyword>
<dbReference type="Pfam" id="PF04227">
    <property type="entry name" value="Indigoidine_A"/>
    <property type="match status" value="1"/>
</dbReference>
<evidence type="ECO:0000256" key="3">
    <source>
        <dbReference type="ARBA" id="ARBA00023211"/>
    </source>
</evidence>
<dbReference type="OrthoDB" id="198885at2759"/>
<accession>A0A5E8C174</accession>
<evidence type="ECO:0000256" key="5">
    <source>
        <dbReference type="ARBA" id="ARBA00023295"/>
    </source>
</evidence>
<dbReference type="HAMAP" id="MF_01876">
    <property type="entry name" value="PsiMP_glycosidase"/>
    <property type="match status" value="1"/>
</dbReference>
<dbReference type="SUPFAM" id="SSF110581">
    <property type="entry name" value="Indigoidine synthase A-like"/>
    <property type="match status" value="1"/>
</dbReference>
<name>A0A5E8C174_9ASCO</name>
<keyword evidence="2" id="KW-0378">Hydrolase</keyword>
<dbReference type="Proteomes" id="UP000398389">
    <property type="component" value="Unassembled WGS sequence"/>
</dbReference>
<dbReference type="Gene3D" id="3.40.1790.10">
    <property type="entry name" value="Indigoidine synthase domain"/>
    <property type="match status" value="1"/>
</dbReference>
<organism evidence="6 7">
    <name type="scientific">Magnusiomyces paraingens</name>
    <dbReference type="NCBI Taxonomy" id="2606893"/>
    <lineage>
        <taxon>Eukaryota</taxon>
        <taxon>Fungi</taxon>
        <taxon>Dikarya</taxon>
        <taxon>Ascomycota</taxon>
        <taxon>Saccharomycotina</taxon>
        <taxon>Dipodascomycetes</taxon>
        <taxon>Dipodascales</taxon>
        <taxon>Dipodascaceae</taxon>
        <taxon>Magnusiomyces</taxon>
    </lineage>
</organism>
<dbReference type="Gene3D" id="3.40.1190.20">
    <property type="match status" value="1"/>
</dbReference>